<keyword evidence="2" id="KW-1185">Reference proteome</keyword>
<keyword evidence="1" id="KW-0175">Coiled coil</keyword>
<dbReference type="AlphaFoldDB" id="A0A1I8BY79"/>
<proteinExistence type="predicted"/>
<feature type="coiled-coil region" evidence="1">
    <location>
        <begin position="47"/>
        <end position="74"/>
    </location>
</feature>
<accession>A0A1I8BY79</accession>
<evidence type="ECO:0000313" key="3">
    <source>
        <dbReference type="WBParaSite" id="MhA1_Contig781.frz3.gene2"/>
    </source>
</evidence>
<dbReference type="WBParaSite" id="MhA1_Contig781.frz3.gene2">
    <property type="protein sequence ID" value="MhA1_Contig781.frz3.gene2"/>
    <property type="gene ID" value="MhA1_Contig781.frz3.gene2"/>
</dbReference>
<organism evidence="2 3">
    <name type="scientific">Meloidogyne hapla</name>
    <name type="common">Root-knot nematode worm</name>
    <dbReference type="NCBI Taxonomy" id="6305"/>
    <lineage>
        <taxon>Eukaryota</taxon>
        <taxon>Metazoa</taxon>
        <taxon>Ecdysozoa</taxon>
        <taxon>Nematoda</taxon>
        <taxon>Chromadorea</taxon>
        <taxon>Rhabditida</taxon>
        <taxon>Tylenchina</taxon>
        <taxon>Tylenchomorpha</taxon>
        <taxon>Tylenchoidea</taxon>
        <taxon>Meloidogynidae</taxon>
        <taxon>Meloidogyninae</taxon>
        <taxon>Meloidogyne</taxon>
    </lineage>
</organism>
<protein>
    <submittedName>
        <fullName evidence="3">Ribonuclease P protein subunit</fullName>
    </submittedName>
</protein>
<reference evidence="3" key="1">
    <citation type="submission" date="2016-11" db="UniProtKB">
        <authorList>
            <consortium name="WormBaseParasite"/>
        </authorList>
    </citation>
    <scope>IDENTIFICATION</scope>
</reference>
<name>A0A1I8BY79_MELHA</name>
<evidence type="ECO:0000313" key="2">
    <source>
        <dbReference type="Proteomes" id="UP000095281"/>
    </source>
</evidence>
<evidence type="ECO:0000256" key="1">
    <source>
        <dbReference type="SAM" id="Coils"/>
    </source>
</evidence>
<sequence length="214" mass="24683">MATKILRPYIKSSIKSVLHIDYNSNVNYKQILEELSNYLRNAGFAKKTKKEMKIKSLEQNMKEYSKINDDESKNDNRKNLARIGLRSLLRELKTPNGLESNLMFGSIVLFDMSLFNTSSLSQIFSLYALNFTSIKFFVVPQLSTTLSLKLNFKSCSSIIIYNIQENENIRNLIFTNLKQIEKANKEKNIFKTPKLVKPIGKTGIKKKKGNKKKK</sequence>
<dbReference type="Proteomes" id="UP000095281">
    <property type="component" value="Unplaced"/>
</dbReference>